<comment type="caution">
    <text evidence="2">The sequence shown here is derived from an EMBL/GenBank/DDBJ whole genome shotgun (WGS) entry which is preliminary data.</text>
</comment>
<dbReference type="AlphaFoldDB" id="A0A1J4V0J8"/>
<dbReference type="EMBL" id="MNVN01000015">
    <property type="protein sequence ID" value="OIO30660.1"/>
    <property type="molecule type" value="Genomic_DNA"/>
</dbReference>
<dbReference type="Proteomes" id="UP000181992">
    <property type="component" value="Unassembled WGS sequence"/>
</dbReference>
<reference evidence="2 3" key="1">
    <citation type="journal article" date="2016" name="Environ. Microbiol.">
        <title>Genomic resolution of a cold subsurface aquifer community provides metabolic insights for novel microbes adapted to high CO concentrations.</title>
        <authorList>
            <person name="Probst A.J."/>
            <person name="Castelle C.J."/>
            <person name="Singh A."/>
            <person name="Brown C.T."/>
            <person name="Anantharaman K."/>
            <person name="Sharon I."/>
            <person name="Hug L.A."/>
            <person name="Burstein D."/>
            <person name="Emerson J.B."/>
            <person name="Thomas B.C."/>
            <person name="Banfield J.F."/>
        </authorList>
    </citation>
    <scope>NUCLEOTIDE SEQUENCE [LARGE SCALE GENOMIC DNA]</scope>
    <source>
        <strain evidence="2">CG1_02_43_90</strain>
    </source>
</reference>
<gene>
    <name evidence="2" type="ORF">AUJ77_02535</name>
</gene>
<evidence type="ECO:0008006" key="4">
    <source>
        <dbReference type="Google" id="ProtNLM"/>
    </source>
</evidence>
<evidence type="ECO:0000313" key="3">
    <source>
        <dbReference type="Proteomes" id="UP000181992"/>
    </source>
</evidence>
<dbReference type="STRING" id="1805281.AUJ77_02535"/>
<keyword evidence="1" id="KW-1133">Transmembrane helix</keyword>
<name>A0A1J4V0J8_9BACT</name>
<feature type="transmembrane region" description="Helical" evidence="1">
    <location>
        <begin position="20"/>
        <end position="39"/>
    </location>
</feature>
<keyword evidence="1" id="KW-0812">Transmembrane</keyword>
<sequence>MERFTTIVERTRAQFGEWSLYVIAIIILLFIFFIAGGGISQNHRWEIETVRVKGANAVSEDAIREKVVEKLQGNYFFVYARKNSNLYPRKEIQEVLLDTFPRLVSVETFRIDAHTVTVNVSERKPHDIWCGNEFKNDKAILDNCWFLDTTGFVFDRAPTFSSGVYQEVYGKLAQKDEQTPLRGMLPADLFSYTDTLSQMLRSEVGEPLRVEIKEDKQFEITMRLSTAYPFLSGVIIRCKDENDLVTLVKNLRAAIAAQFPENVALRKKLLYIDMRFGNKIFFGFENS</sequence>
<protein>
    <recommendedName>
        <fullName evidence="4">POTRA domain-containing protein</fullName>
    </recommendedName>
</protein>
<organism evidence="2 3">
    <name type="scientific">Candidatus Nomurabacteria bacterium CG1_02_43_90</name>
    <dbReference type="NCBI Taxonomy" id="1805281"/>
    <lineage>
        <taxon>Bacteria</taxon>
        <taxon>Candidatus Nomuraibacteriota</taxon>
    </lineage>
</organism>
<evidence type="ECO:0000313" key="2">
    <source>
        <dbReference type="EMBL" id="OIO30660.1"/>
    </source>
</evidence>
<accession>A0A1J4V0J8</accession>
<keyword evidence="1" id="KW-0472">Membrane</keyword>
<proteinExistence type="predicted"/>
<evidence type="ECO:0000256" key="1">
    <source>
        <dbReference type="SAM" id="Phobius"/>
    </source>
</evidence>